<feature type="coiled-coil region" evidence="1">
    <location>
        <begin position="144"/>
        <end position="213"/>
    </location>
</feature>
<keyword evidence="3" id="KW-1185">Reference proteome</keyword>
<dbReference type="EMBL" id="CAMGYJ010000004">
    <property type="protein sequence ID" value="CAI0407680.1"/>
    <property type="molecule type" value="Genomic_DNA"/>
</dbReference>
<evidence type="ECO:0000313" key="3">
    <source>
        <dbReference type="Proteomes" id="UP001154282"/>
    </source>
</evidence>
<proteinExistence type="predicted"/>
<protein>
    <submittedName>
        <fullName evidence="2">Uncharacterized protein</fullName>
    </submittedName>
</protein>
<gene>
    <name evidence="2" type="ORF">LITE_LOCUS13665</name>
</gene>
<evidence type="ECO:0000256" key="1">
    <source>
        <dbReference type="SAM" id="Coils"/>
    </source>
</evidence>
<name>A0AAV0JE97_9ROSI</name>
<dbReference type="Proteomes" id="UP001154282">
    <property type="component" value="Unassembled WGS sequence"/>
</dbReference>
<dbReference type="AlphaFoldDB" id="A0AAV0JE97"/>
<keyword evidence="1" id="KW-0175">Coiled coil</keyword>
<comment type="caution">
    <text evidence="2">The sequence shown here is derived from an EMBL/GenBank/DDBJ whole genome shotgun (WGS) entry which is preliminary data.</text>
</comment>
<accession>A0AAV0JE97</accession>
<sequence length="251" mass="28397">MSVYSLMFDNEFISADAGGDIVVYFYEGEYADDFNMFGATNCWSDDNWGSSTSVGPTSSDLFRALEVFGTTIAGYKFIELCDELSALAKGGLSVLVNRLGHCIIHGLGHSSTHNVRIHDRFGWSKYGVKLPHQDAIVVGSDGLRRSLEERNVELEACKKELEAKSAELKECKEELDRSKEERDVELTAHKKELKAWKKEAEEKSVELAACRKELEWSRKNELLWSKLVEEKEKVNEMMQNNQILAFQAADN</sequence>
<organism evidence="2 3">
    <name type="scientific">Linum tenue</name>
    <dbReference type="NCBI Taxonomy" id="586396"/>
    <lineage>
        <taxon>Eukaryota</taxon>
        <taxon>Viridiplantae</taxon>
        <taxon>Streptophyta</taxon>
        <taxon>Embryophyta</taxon>
        <taxon>Tracheophyta</taxon>
        <taxon>Spermatophyta</taxon>
        <taxon>Magnoliopsida</taxon>
        <taxon>eudicotyledons</taxon>
        <taxon>Gunneridae</taxon>
        <taxon>Pentapetalae</taxon>
        <taxon>rosids</taxon>
        <taxon>fabids</taxon>
        <taxon>Malpighiales</taxon>
        <taxon>Linaceae</taxon>
        <taxon>Linum</taxon>
    </lineage>
</organism>
<evidence type="ECO:0000313" key="2">
    <source>
        <dbReference type="EMBL" id="CAI0407680.1"/>
    </source>
</evidence>
<reference evidence="2" key="1">
    <citation type="submission" date="2022-08" db="EMBL/GenBank/DDBJ databases">
        <authorList>
            <person name="Gutierrez-Valencia J."/>
        </authorList>
    </citation>
    <scope>NUCLEOTIDE SEQUENCE</scope>
</reference>